<evidence type="ECO:0000313" key="2">
    <source>
        <dbReference type="Proteomes" id="UP000069549"/>
    </source>
</evidence>
<proteinExistence type="predicted"/>
<reference evidence="1 2" key="1">
    <citation type="submission" date="2016-02" db="EMBL/GenBank/DDBJ databases">
        <authorList>
            <consortium name="Pathogen Informatics"/>
        </authorList>
    </citation>
    <scope>NUCLEOTIDE SEQUENCE [LARGE SCALE GENOMIC DNA]</scope>
    <source>
        <strain evidence="1 2">K173</strain>
    </source>
</reference>
<protein>
    <submittedName>
        <fullName evidence="1">Uncharacterized protein</fullName>
    </submittedName>
</protein>
<evidence type="ECO:0000313" key="1">
    <source>
        <dbReference type="EMBL" id="CXI42150.1"/>
    </source>
</evidence>
<sequence>MKYLIVGKEAVGKNIQTKKREFLYFFRINRFSSTEFIKNDSIFDLIAKKKKNNNIEWDNKFIKNGEENIFCKNEKRKNIECDINNIGKAKQERDSIIKKGINSLEHSDNDIYNNKLYILRYAKHLNENDDIYKYRFITKYVIKNITRYYDNEILFILKIFAKKKYKNLIFLQCTSEYFYWLCKLNKGNKKNISYYLYYCSILNYIPTLKYVEEYIKIFDCFIYFMNLNNQTKQIKSNNSHIYLNSYIKHISSTTTQSLYGKFIEEETDYYHKDVKYIIYLVYFLNKANIKNEVYNRLLDMCCYYAGHLTLNKSFLLLNVVIVNIENNIYNFSNLIKNIHKNIERHINAMDQSYFIKYINILLYNNIKIENSFFLFIKKYIEKHQTDLSEKSILAILKIKKKKNFKDTTILKNILTIVIKSFYQYTYDNILYILKVLTFFKYFDKAFFKFIFDKYIQINYLSHYQRQNVYTNISQNQSSTYISSEKSYSQINDKINLIFDHKSENNFFKSNGPNQNINSPNIEYDQLRHIYTNFQELKQNEKTKNKKINNLSHLPLHLDIQETKLKINPLNIVNNEIVSYNKMKNPILFNLEYIDMYITLFIYMGVSYYRDVIKLNELSRRIKFYLIYTQIPKYNSLLKKNDIPVLKKKKNQYIGFFQIIDKIKEHENSNLKFVDKTKGSISFPIIHNEKNTKQRCQFSKTVNKYLKHYNDYENCNKLIKEKTKRCLHFSYSETEKNRLENLKKKKKINNEITNKPIYNTKYMNVQCFKESKINTKNKMNHNLDLKNELYNKKKKKKYVWNDFIFKFFHGFHPAFIRLYNRKIFNKYFNDLYKSEKYTDKSVCNDLVKTSRQKKITNKHKINMKKYKKIKILKGVCMLKYKNIFKNKSNIISNYINKMYECKPEASQTYTGIIDMISKPNQIHIDDFMFNNNENNISLFKRKIINKYNSLIYNSVKNMRKEYLENKTGNNITYDSEYINGNKNYIIKWIYRFINNSNIFNKNKQIEIKYRDIQKVATYLSEHYTENFLYSNTSINEKIKISLKNISLFSSSFTNLYFYDKDFIDIIINEVLYLIGIFCNLQKQKCQIKKSERINNDVNVIKEENYYVSHFVDIYKFLIICLQINNFINNILEADQRYQTLEKLIKIYTHNYYSYYLKCVVNMNRHIKNIIYINDKSKNFENSINNMNNYKYKDGSSDLVYFYTNYFDISIFANSFYLFNKLLFISIHNNDYKQVHKMYCEYLNNFAYKISETYLTHLYITSINNLKDVSLNNFSLLSYSYNNKLDVYFICINFYIIFISNQLWYFENHRKEGLGHDNILQTKKHTNCDKQKDEYNLDNHIISNSSTIFANKFNNLEYENKKEGNKKYLNFFERKNKHTTCKNLEIKNIIYIYKTLNIFFKYIKFVRNNNFITDINTCNKYFYHVIQFYYIFKTQFRKLKINYINEQNYHQIFPLFFIKILNKKNIKEISISQSFFLENDQKKGLPNQDNYFKNEFIYNYFHAFFSREKE</sequence>
<dbReference type="EMBL" id="LT160029">
    <property type="protein sequence ID" value="CXI42150.1"/>
    <property type="molecule type" value="Genomic_DNA"/>
</dbReference>
<accession>A0A122I8E6</accession>
<name>A0A122I8E6_PLABE</name>
<gene>
    <name evidence="1" type="ORF">PBK173_000197300</name>
</gene>
<dbReference type="Proteomes" id="UP000069549">
    <property type="component" value="Chromosome 9"/>
</dbReference>
<organism evidence="1 2">
    <name type="scientific">Plasmodium berghei</name>
    <dbReference type="NCBI Taxonomy" id="5821"/>
    <lineage>
        <taxon>Eukaryota</taxon>
        <taxon>Sar</taxon>
        <taxon>Alveolata</taxon>
        <taxon>Apicomplexa</taxon>
        <taxon>Aconoidasida</taxon>
        <taxon>Haemosporida</taxon>
        <taxon>Plasmodiidae</taxon>
        <taxon>Plasmodium</taxon>
        <taxon>Plasmodium (Vinckeia)</taxon>
    </lineage>
</organism>
<dbReference type="VEuPathDB" id="PlasmoDB:PBANKA_0916800"/>